<feature type="transmembrane region" description="Helical" evidence="1">
    <location>
        <begin position="281"/>
        <end position="314"/>
    </location>
</feature>
<keyword evidence="1" id="KW-0472">Membrane</keyword>
<reference evidence="3" key="1">
    <citation type="submission" date="2016-06" db="EMBL/GenBank/DDBJ databases">
        <authorList>
            <person name="Varghese N."/>
            <person name="Submissions Spin"/>
        </authorList>
    </citation>
    <scope>NUCLEOTIDE SEQUENCE [LARGE SCALE GENOMIC DNA]</scope>
    <source>
        <strain evidence="3">DSM 44875</strain>
    </source>
</reference>
<keyword evidence="1" id="KW-1133">Transmembrane helix</keyword>
<dbReference type="AlphaFoldDB" id="A0A1C4UH99"/>
<dbReference type="Pfam" id="PF20176">
    <property type="entry name" value="DUF6541"/>
    <property type="match status" value="1"/>
</dbReference>
<keyword evidence="1" id="KW-0812">Transmembrane</keyword>
<feature type="transmembrane region" description="Helical" evidence="1">
    <location>
        <begin position="326"/>
        <end position="348"/>
    </location>
</feature>
<feature type="transmembrane region" description="Helical" evidence="1">
    <location>
        <begin position="467"/>
        <end position="490"/>
    </location>
</feature>
<keyword evidence="2" id="KW-0808">Transferase</keyword>
<sequence>MFTTLIALVVALVPGAVLGFALPPGRYRWAVWAAAPATTLGLVTVGMAWLPTLGLPRSALAVLVAELVLAGAAVVVSRLFWRGLSTADEEGGRPSLRARFRPLPSVRPRWVDMAGVAVPSAITIAFGWLMLGRLVAPPGWDAMNHGFLTRRILDTGSVMVTSACTSGVNEVVVSCKFYPLAADISWAQAVQITGGHISTAMAAWSIILGPLALVASVYGAARALGARPVVAACAATAPAFIGPMWVSVINGRINEQTAPAMAGAIALLVALALRGPHPIRLGLLAGLAGAGLVMTHTYDVLFIGVLTIGVVLALRAPFKLRDGATALGTMVVAALLPLLPLLGALLGANGERTSNEPALPNMWDKSFEYWVTHPQRYALFGYPLVPSKDFVFTMSPISVAVVITMACLLVSPFCLIIPRLRWARPWFVAGALFTAIGIWTTSSESTAAATLAGLWYGVRERVRSMIFPVYGILTVVGAVVIGIAIQWLLSRLVAKARGLRESAVPAAVAATVLVLALIGLGAVPSSWKPLRTAMINRAPLGNSYVQTYEWLRENTPPGRTVAYDRHREFMSWAYADYQNPLLFGIPPLPGLSEAGDDYVRRWAAFSWLVGNEGAVPAGCEVRRFGVEYVVVGKRGIPAATKNYKQALLDASDKVRLVQRFGRIKIYQVTDAGRACASDG</sequence>
<gene>
    <name evidence="2" type="ORF">GA0070607_0635</name>
</gene>
<dbReference type="EMBL" id="LT607412">
    <property type="protein sequence ID" value="SCE71048.1"/>
    <property type="molecule type" value="Genomic_DNA"/>
</dbReference>
<dbReference type="InterPro" id="IPR046671">
    <property type="entry name" value="DUF6541"/>
</dbReference>
<feature type="transmembrane region" description="Helical" evidence="1">
    <location>
        <begin position="390"/>
        <end position="415"/>
    </location>
</feature>
<organism evidence="2 3">
    <name type="scientific">Micromonospora coriariae</name>
    <dbReference type="NCBI Taxonomy" id="285665"/>
    <lineage>
        <taxon>Bacteria</taxon>
        <taxon>Bacillati</taxon>
        <taxon>Actinomycetota</taxon>
        <taxon>Actinomycetes</taxon>
        <taxon>Micromonosporales</taxon>
        <taxon>Micromonosporaceae</taxon>
        <taxon>Micromonospora</taxon>
    </lineage>
</organism>
<dbReference type="RefSeq" id="WP_089016811.1">
    <property type="nucleotide sequence ID" value="NZ_LT607412.1"/>
</dbReference>
<dbReference type="Proteomes" id="UP000198243">
    <property type="component" value="Chromosome I"/>
</dbReference>
<feature type="transmembrane region" description="Helical" evidence="1">
    <location>
        <begin position="110"/>
        <end position="131"/>
    </location>
</feature>
<feature type="transmembrane region" description="Helical" evidence="1">
    <location>
        <begin position="29"/>
        <end position="50"/>
    </location>
</feature>
<name>A0A1C4UH99_9ACTN</name>
<accession>A0A1C4UH99</accession>
<feature type="transmembrane region" description="Helical" evidence="1">
    <location>
        <begin position="427"/>
        <end position="455"/>
    </location>
</feature>
<protein>
    <submittedName>
        <fullName evidence="2">4-amino-4-deoxy-L-arabinose transferase</fullName>
    </submittedName>
</protein>
<feature type="transmembrane region" description="Helical" evidence="1">
    <location>
        <begin position="258"/>
        <end position="275"/>
    </location>
</feature>
<feature type="transmembrane region" description="Helical" evidence="1">
    <location>
        <begin position="59"/>
        <end position="81"/>
    </location>
</feature>
<evidence type="ECO:0000313" key="3">
    <source>
        <dbReference type="Proteomes" id="UP000198243"/>
    </source>
</evidence>
<keyword evidence="3" id="KW-1185">Reference proteome</keyword>
<evidence type="ECO:0000256" key="1">
    <source>
        <dbReference type="SAM" id="Phobius"/>
    </source>
</evidence>
<dbReference type="GO" id="GO:0016740">
    <property type="term" value="F:transferase activity"/>
    <property type="evidence" value="ECO:0007669"/>
    <property type="project" value="UniProtKB-KW"/>
</dbReference>
<feature type="transmembrane region" description="Helical" evidence="1">
    <location>
        <begin position="227"/>
        <end position="246"/>
    </location>
</feature>
<dbReference type="OrthoDB" id="3333504at2"/>
<evidence type="ECO:0000313" key="2">
    <source>
        <dbReference type="EMBL" id="SCE71048.1"/>
    </source>
</evidence>
<proteinExistence type="predicted"/>
<feature type="transmembrane region" description="Helical" evidence="1">
    <location>
        <begin position="502"/>
        <end position="523"/>
    </location>
</feature>
<feature type="transmembrane region" description="Helical" evidence="1">
    <location>
        <begin position="201"/>
        <end position="221"/>
    </location>
</feature>